<sequence>MQLKSLLVCIFATSSFAYKTIRNISTMSISNKACFGAGCYWGTEKFFKIDFGNKIAPGSIKHGAVGFMGPETAKKNPTYREVCSGTTQHVEVYDLEFNGDETTYEKLVKHFFTFHDPTSKNRQGNDVGTQYASAIFYYDDKQKEIATRVKSELQSLVNSGKVRYQGKTVETDIIPANIFYPAHDEHQAYLDKNPGGYCNHAYRFKEWPN</sequence>
<name>A0A7S0SRB2_9STRA</name>
<feature type="signal peptide" evidence="5">
    <location>
        <begin position="1"/>
        <end position="17"/>
    </location>
</feature>
<dbReference type="SUPFAM" id="SSF55068">
    <property type="entry name" value="Peptide methionine sulfoxide reductase"/>
    <property type="match status" value="1"/>
</dbReference>
<protein>
    <recommendedName>
        <fullName evidence="2">peptide-methionine (S)-S-oxide reductase</fullName>
        <ecNumber evidence="2">1.8.4.11</ecNumber>
    </recommendedName>
    <alternativeName>
        <fullName evidence="4">Peptide-methionine (S)-S-oxide reductase</fullName>
    </alternativeName>
</protein>
<feature type="chain" id="PRO_5031364276" description="peptide-methionine (S)-S-oxide reductase" evidence="5">
    <location>
        <begin position="18"/>
        <end position="209"/>
    </location>
</feature>
<comment type="similarity">
    <text evidence="1">Belongs to the MsrA Met sulfoxide reductase family.</text>
</comment>
<evidence type="ECO:0000256" key="3">
    <source>
        <dbReference type="ARBA" id="ARBA00023002"/>
    </source>
</evidence>
<dbReference type="GO" id="GO:0008113">
    <property type="term" value="F:peptide-methionine (S)-S-oxide reductase activity"/>
    <property type="evidence" value="ECO:0007669"/>
    <property type="project" value="UniProtKB-EC"/>
</dbReference>
<feature type="domain" description="Peptide methionine sulphoxide reductase MsrA" evidence="6">
    <location>
        <begin position="32"/>
        <end position="199"/>
    </location>
</feature>
<dbReference type="HAMAP" id="MF_01401">
    <property type="entry name" value="MsrA"/>
    <property type="match status" value="1"/>
</dbReference>
<accession>A0A7S0SRB2</accession>
<dbReference type="EC" id="1.8.4.11" evidence="2"/>
<dbReference type="PANTHER" id="PTHR43774:SF1">
    <property type="entry name" value="PEPTIDE METHIONINE SULFOXIDE REDUCTASE MSRA 2"/>
    <property type="match status" value="1"/>
</dbReference>
<dbReference type="AlphaFoldDB" id="A0A7S0SRB2"/>
<dbReference type="NCBIfam" id="TIGR00401">
    <property type="entry name" value="msrA"/>
    <property type="match status" value="1"/>
</dbReference>
<dbReference type="InterPro" id="IPR036509">
    <property type="entry name" value="Met_Sox_Rdtase_MsrA_sf"/>
</dbReference>
<evidence type="ECO:0000256" key="1">
    <source>
        <dbReference type="ARBA" id="ARBA00005591"/>
    </source>
</evidence>
<evidence type="ECO:0000256" key="5">
    <source>
        <dbReference type="SAM" id="SignalP"/>
    </source>
</evidence>
<evidence type="ECO:0000256" key="2">
    <source>
        <dbReference type="ARBA" id="ARBA00012502"/>
    </source>
</evidence>
<evidence type="ECO:0000259" key="6">
    <source>
        <dbReference type="Pfam" id="PF01625"/>
    </source>
</evidence>
<proteinExistence type="inferred from homology"/>
<dbReference type="Pfam" id="PF01625">
    <property type="entry name" value="PMSR"/>
    <property type="match status" value="1"/>
</dbReference>
<evidence type="ECO:0000313" key="7">
    <source>
        <dbReference type="EMBL" id="CAD8713073.1"/>
    </source>
</evidence>
<dbReference type="InterPro" id="IPR002569">
    <property type="entry name" value="Met_Sox_Rdtase_MsrA_dom"/>
</dbReference>
<organism evidence="7">
    <name type="scientific">Chromulina nebulosa</name>
    <dbReference type="NCBI Taxonomy" id="96789"/>
    <lineage>
        <taxon>Eukaryota</taxon>
        <taxon>Sar</taxon>
        <taxon>Stramenopiles</taxon>
        <taxon>Ochrophyta</taxon>
        <taxon>Chrysophyceae</taxon>
        <taxon>Chromulinales</taxon>
        <taxon>Chromulinaceae</taxon>
        <taxon>Chromulina</taxon>
    </lineage>
</organism>
<gene>
    <name evidence="7" type="ORF">CNEB1095_LOCUS181</name>
</gene>
<dbReference type="Gene3D" id="3.30.1060.10">
    <property type="entry name" value="Peptide methionine sulphoxide reductase MsrA"/>
    <property type="match status" value="1"/>
</dbReference>
<reference evidence="7" key="1">
    <citation type="submission" date="2021-01" db="EMBL/GenBank/DDBJ databases">
        <authorList>
            <person name="Corre E."/>
            <person name="Pelletier E."/>
            <person name="Niang G."/>
            <person name="Scheremetjew M."/>
            <person name="Finn R."/>
            <person name="Kale V."/>
            <person name="Holt S."/>
            <person name="Cochrane G."/>
            <person name="Meng A."/>
            <person name="Brown T."/>
            <person name="Cohen L."/>
        </authorList>
    </citation>
    <scope>NUCLEOTIDE SEQUENCE</scope>
    <source>
        <strain evidence="7">UTEXLB2642</strain>
    </source>
</reference>
<dbReference type="PANTHER" id="PTHR43774">
    <property type="entry name" value="PEPTIDE METHIONINE SULFOXIDE REDUCTASE"/>
    <property type="match status" value="1"/>
</dbReference>
<keyword evidence="5" id="KW-0732">Signal</keyword>
<keyword evidence="3" id="KW-0560">Oxidoreductase</keyword>
<evidence type="ECO:0000256" key="4">
    <source>
        <dbReference type="ARBA" id="ARBA00030643"/>
    </source>
</evidence>
<dbReference type="EMBL" id="HBFD01000277">
    <property type="protein sequence ID" value="CAD8713073.1"/>
    <property type="molecule type" value="Transcribed_RNA"/>
</dbReference>